<keyword evidence="4 12" id="KW-1133">Transmembrane helix</keyword>
<evidence type="ECO:0000256" key="8">
    <source>
        <dbReference type="ARBA" id="ARBA00023170"/>
    </source>
</evidence>
<feature type="transmembrane region" description="Helical" evidence="12">
    <location>
        <begin position="728"/>
        <end position="751"/>
    </location>
</feature>
<organism evidence="14 15">
    <name type="scientific">Labeo rohita</name>
    <name type="common">Indian major carp</name>
    <name type="synonym">Cyprinus rohita</name>
    <dbReference type="NCBI Taxonomy" id="84645"/>
    <lineage>
        <taxon>Eukaryota</taxon>
        <taxon>Metazoa</taxon>
        <taxon>Chordata</taxon>
        <taxon>Craniata</taxon>
        <taxon>Vertebrata</taxon>
        <taxon>Euteleostomi</taxon>
        <taxon>Actinopterygii</taxon>
        <taxon>Neopterygii</taxon>
        <taxon>Teleostei</taxon>
        <taxon>Ostariophysi</taxon>
        <taxon>Cypriniformes</taxon>
        <taxon>Cyprinidae</taxon>
        <taxon>Labeoninae</taxon>
        <taxon>Labeonini</taxon>
        <taxon>Labeo</taxon>
    </lineage>
</organism>
<dbReference type="PROSITE" id="PS50262">
    <property type="entry name" value="G_PROTEIN_RECEP_F1_2"/>
    <property type="match status" value="3"/>
</dbReference>
<feature type="domain" description="G-protein coupled receptors family 1 profile" evidence="13">
    <location>
        <begin position="417"/>
        <end position="529"/>
    </location>
</feature>
<feature type="transmembrane region" description="Helical" evidence="12">
    <location>
        <begin position="601"/>
        <end position="618"/>
    </location>
</feature>
<feature type="transmembrane region" description="Helical" evidence="12">
    <location>
        <begin position="326"/>
        <end position="347"/>
    </location>
</feature>
<comment type="subcellular location">
    <subcellularLocation>
        <location evidence="1">Cell membrane</location>
        <topology evidence="1">Multi-pass membrane protein</topology>
    </subcellularLocation>
</comment>
<dbReference type="EMBL" id="QBIY01012809">
    <property type="protein sequence ID" value="RXN16054.1"/>
    <property type="molecule type" value="Genomic_DNA"/>
</dbReference>
<dbReference type="STRING" id="84645.A0A498M9W2"/>
<keyword evidence="6 12" id="KW-0472">Membrane</keyword>
<feature type="transmembrane region" description="Helical" evidence="12">
    <location>
        <begin position="678"/>
        <end position="700"/>
    </location>
</feature>
<evidence type="ECO:0000256" key="9">
    <source>
        <dbReference type="ARBA" id="ARBA00023180"/>
    </source>
</evidence>
<feature type="transmembrane region" description="Helical" evidence="12">
    <location>
        <begin position="564"/>
        <end position="589"/>
    </location>
</feature>
<dbReference type="InterPro" id="IPR002281">
    <property type="entry name" value="Pro_rcpt_2"/>
</dbReference>
<dbReference type="GO" id="GO:0005886">
    <property type="term" value="C:plasma membrane"/>
    <property type="evidence" value="ECO:0007669"/>
    <property type="project" value="UniProtKB-SubCell"/>
</dbReference>
<dbReference type="InterPro" id="IPR003912">
    <property type="entry name" value="Protea_act_rcpt"/>
</dbReference>
<evidence type="ECO:0000256" key="7">
    <source>
        <dbReference type="ARBA" id="ARBA00023157"/>
    </source>
</evidence>
<dbReference type="FunFam" id="1.20.1070.10:FF:000040">
    <property type="entry name" value="Coagulation factor 2 (thrombin) receptor"/>
    <property type="match status" value="2"/>
</dbReference>
<dbReference type="Proteomes" id="UP000290572">
    <property type="component" value="Unassembled WGS sequence"/>
</dbReference>
<feature type="transmembrane region" description="Helical" evidence="12">
    <location>
        <begin position="108"/>
        <end position="128"/>
    </location>
</feature>
<name>A0A498M9W2_LABRO</name>
<feature type="transmembrane region" description="Helical" evidence="12">
    <location>
        <begin position="190"/>
        <end position="210"/>
    </location>
</feature>
<feature type="transmembrane region" description="Helical" evidence="12">
    <location>
        <begin position="638"/>
        <end position="657"/>
    </location>
</feature>
<feature type="transmembrane region" description="Helical" evidence="12">
    <location>
        <begin position="772"/>
        <end position="798"/>
    </location>
</feature>
<feature type="transmembrane region" description="Helical" evidence="12">
    <location>
        <begin position="435"/>
        <end position="453"/>
    </location>
</feature>
<dbReference type="GO" id="GO:0007596">
    <property type="term" value="P:blood coagulation"/>
    <property type="evidence" value="ECO:0007669"/>
    <property type="project" value="InterPro"/>
</dbReference>
<accession>A0A498M9W2</accession>
<feature type="disulfide bond" evidence="11">
    <location>
        <begin position="636"/>
        <end position="714"/>
    </location>
</feature>
<evidence type="ECO:0000256" key="6">
    <source>
        <dbReference type="ARBA" id="ARBA00023136"/>
    </source>
</evidence>
<feature type="transmembrane region" description="Helical" evidence="12">
    <location>
        <begin position="810"/>
        <end position="834"/>
    </location>
</feature>
<keyword evidence="8 14" id="KW-0675">Receptor</keyword>
<dbReference type="Gene3D" id="1.20.1070.10">
    <property type="entry name" value="Rhodopsin 7-helix transmembrane proteins"/>
    <property type="match status" value="3"/>
</dbReference>
<dbReference type="PANTHER" id="PTHR24232:SF21">
    <property type="entry name" value="PROTEINASE-ACTIVATED RECEPTOR 2"/>
    <property type="match status" value="1"/>
</dbReference>
<reference evidence="14 15" key="1">
    <citation type="submission" date="2018-03" db="EMBL/GenBank/DDBJ databases">
        <title>Draft genome sequence of Rohu Carp (Labeo rohita).</title>
        <authorList>
            <person name="Das P."/>
            <person name="Kushwaha B."/>
            <person name="Joshi C.G."/>
            <person name="Kumar D."/>
            <person name="Nagpure N.S."/>
            <person name="Sahoo L."/>
            <person name="Das S.P."/>
            <person name="Bit A."/>
            <person name="Patnaik S."/>
            <person name="Meher P.K."/>
            <person name="Jayasankar P."/>
            <person name="Koringa P.G."/>
            <person name="Patel N.V."/>
            <person name="Hinsu A.T."/>
            <person name="Kumar R."/>
            <person name="Pandey M."/>
            <person name="Agarwal S."/>
            <person name="Srivastava S."/>
            <person name="Singh M."/>
            <person name="Iquebal M.A."/>
            <person name="Jaiswal S."/>
            <person name="Angadi U.B."/>
            <person name="Kumar N."/>
            <person name="Raza M."/>
            <person name="Shah T.M."/>
            <person name="Rai A."/>
            <person name="Jena J.K."/>
        </authorList>
    </citation>
    <scope>NUCLEOTIDE SEQUENCE [LARGE SCALE GENOMIC DNA]</scope>
    <source>
        <strain evidence="14">DASCIFA01</strain>
        <tissue evidence="14">Testis</tissue>
    </source>
</reference>
<evidence type="ECO:0000313" key="15">
    <source>
        <dbReference type="Proteomes" id="UP000290572"/>
    </source>
</evidence>
<keyword evidence="3 12" id="KW-0812">Transmembrane</keyword>
<evidence type="ECO:0000259" key="13">
    <source>
        <dbReference type="PROSITE" id="PS50262"/>
    </source>
</evidence>
<sequence>MVKECNSLMICSCYNSGRMEDFPFGFLNRTNQMFVTKYKGNDSAVTNQNQTTSSELEVLSDNFVVLFKCFTITRIMPLISIFIILLSLPLNGLAFVTFTCKIQKKKPAVIYMSHLACVDLLFTLLLPLKIHYQLNGTDWVFGEAACRLLTAAYYCNMYCSILLMMCMSVDRLLAVMFPVASLTWRSARNATFICTLVWLLALAGTVPLLSMRQTFRFQNLGVTCFDLFDENTSETLYLSVFLILPCIFYFLPLIVILVSYSTIIYVLCAKHGHSVTSSSSSDNRRRAAIMVTAVLTEFVVCFAPSNGFLLYHCVRLAKGSDGSDTYLAYLMAVCLGSSSVFLDPLLYSSGLIKHSSFGFLNQTNPTFVTMLEGNNTTIPPSGALLAPPEWVLLFKGLMVTRIMPSISIIVILLSLPLNGLALVTFTCRIREKKPAVIYMSHLACVDLLFALLLPMKIHYQLNGTDWVFGEAACRLLSAAYYCNMYCSILLMMCMSVDRLLGVAFPVASLTWRSARKATFICTLVWLLALADCNTNRGFTGNETWCGVSVTDTAVAVLKSKLTQIFFPVLYIIVFSVGLPANAMAIWVFLFRTKKKHPSSIFMANLALADLLFVIWIPLKIAYHFNGNNWIYGEAMCKVLVGFFYGNMYCSTAFIACISVQRYWAIVHPLSHQKRNNKLAVGVSVCVWLVVWIITVPLYLYDQTVKVTNMDIVTCHDVTRPSQSRYPSIYFLIMGVIGFVVPCIVCIVAYVQMLRALKSSMTGADIVQKRRKAVILIVTVLVMFLVCFTPSNIMVMVHYSLLFMGVQDSGYGFYITTLCLASLNSCIDPFVYYFISDEFREHVRNTFLCRSERTAQRMRVSFSALKYSKKSSTYTSDSGNTQSSSF</sequence>
<keyword evidence="2" id="KW-1003">Cell membrane</keyword>
<dbReference type="AlphaFoldDB" id="A0A498M9W2"/>
<keyword evidence="9" id="KW-0325">Glycoprotein</keyword>
<feature type="transmembrane region" description="Helical" evidence="12">
    <location>
        <begin position="236"/>
        <end position="267"/>
    </location>
</feature>
<proteinExistence type="predicted"/>
<keyword evidence="10" id="KW-0807">Transducer</keyword>
<evidence type="ECO:0000256" key="11">
    <source>
        <dbReference type="PIRSR" id="PIRSR603912-52"/>
    </source>
</evidence>
<feature type="transmembrane region" description="Helical" evidence="12">
    <location>
        <begin position="287"/>
        <end position="306"/>
    </location>
</feature>
<evidence type="ECO:0000256" key="1">
    <source>
        <dbReference type="ARBA" id="ARBA00004651"/>
    </source>
</evidence>
<evidence type="ECO:0000256" key="12">
    <source>
        <dbReference type="SAM" id="Phobius"/>
    </source>
</evidence>
<evidence type="ECO:0000256" key="3">
    <source>
        <dbReference type="ARBA" id="ARBA00022692"/>
    </source>
</evidence>
<evidence type="ECO:0000256" key="2">
    <source>
        <dbReference type="ARBA" id="ARBA00022475"/>
    </source>
</evidence>
<dbReference type="InterPro" id="IPR017452">
    <property type="entry name" value="GPCR_Rhodpsn_7TM"/>
</dbReference>
<feature type="transmembrane region" description="Helical" evidence="12">
    <location>
        <begin position="402"/>
        <end position="423"/>
    </location>
</feature>
<evidence type="ECO:0000256" key="10">
    <source>
        <dbReference type="ARBA" id="ARBA00023224"/>
    </source>
</evidence>
<evidence type="ECO:0000256" key="5">
    <source>
        <dbReference type="ARBA" id="ARBA00023040"/>
    </source>
</evidence>
<keyword evidence="7 11" id="KW-1015">Disulfide bond</keyword>
<dbReference type="PRINTS" id="PR00237">
    <property type="entry name" value="GPCRRHODOPSN"/>
</dbReference>
<feature type="transmembrane region" description="Helical" evidence="12">
    <location>
        <begin position="75"/>
        <end position="96"/>
    </location>
</feature>
<feature type="transmembrane region" description="Helical" evidence="12">
    <location>
        <begin position="148"/>
        <end position="169"/>
    </location>
</feature>
<dbReference type="Pfam" id="PF00001">
    <property type="entry name" value="7tm_1"/>
    <property type="match status" value="3"/>
</dbReference>
<dbReference type="PRINTS" id="PR01428">
    <property type="entry name" value="PROTEASEAR"/>
</dbReference>
<dbReference type="GO" id="GO:0015057">
    <property type="term" value="F:thrombin-activated receptor activity"/>
    <property type="evidence" value="ECO:0007669"/>
    <property type="project" value="InterPro"/>
</dbReference>
<comment type="caution">
    <text evidence="14">The sequence shown here is derived from an EMBL/GenBank/DDBJ whole genome shotgun (WGS) entry which is preliminary data.</text>
</comment>
<dbReference type="PRINTS" id="PR01152">
    <property type="entry name" value="PROTEASEAR2"/>
</dbReference>
<evidence type="ECO:0000256" key="4">
    <source>
        <dbReference type="ARBA" id="ARBA00022989"/>
    </source>
</evidence>
<dbReference type="PANTHER" id="PTHR24232">
    <property type="entry name" value="G-PROTEIN COUPLED RECEPTOR"/>
    <property type="match status" value="1"/>
</dbReference>
<gene>
    <name evidence="14" type="ORF">ROHU_027776</name>
</gene>
<keyword evidence="5" id="KW-0297">G-protein coupled receptor</keyword>
<protein>
    <submittedName>
        <fullName evidence="14">Ase-activated receptor 2-like protein</fullName>
    </submittedName>
</protein>
<dbReference type="SUPFAM" id="SSF81321">
    <property type="entry name" value="Family A G protein-coupled receptor-like"/>
    <property type="match status" value="3"/>
</dbReference>
<feature type="domain" description="G-protein coupled receptors family 1 profile" evidence="13">
    <location>
        <begin position="580"/>
        <end position="831"/>
    </location>
</feature>
<dbReference type="GO" id="GO:0007200">
    <property type="term" value="P:phospholipase C-activating G protein-coupled receptor signaling pathway"/>
    <property type="evidence" value="ECO:0007669"/>
    <property type="project" value="TreeGrafter"/>
</dbReference>
<keyword evidence="15" id="KW-1185">Reference proteome</keyword>
<dbReference type="InterPro" id="IPR000276">
    <property type="entry name" value="GPCR_Rhodpsn"/>
</dbReference>
<evidence type="ECO:0000313" key="14">
    <source>
        <dbReference type="EMBL" id="RXN16054.1"/>
    </source>
</evidence>
<dbReference type="GO" id="GO:0035025">
    <property type="term" value="P:positive regulation of Rho protein signal transduction"/>
    <property type="evidence" value="ECO:0007669"/>
    <property type="project" value="TreeGrafter"/>
</dbReference>
<feature type="domain" description="G-protein coupled receptors family 1 profile" evidence="13">
    <location>
        <begin position="90"/>
        <end position="347"/>
    </location>
</feature>